<evidence type="ECO:0000313" key="3">
    <source>
        <dbReference type="Proteomes" id="UP001059773"/>
    </source>
</evidence>
<organism evidence="2 3">
    <name type="scientific">Oceanobacillus jeddahense</name>
    <dbReference type="NCBI Taxonomy" id="1462527"/>
    <lineage>
        <taxon>Bacteria</taxon>
        <taxon>Bacillati</taxon>
        <taxon>Bacillota</taxon>
        <taxon>Bacilli</taxon>
        <taxon>Bacillales</taxon>
        <taxon>Bacillaceae</taxon>
        <taxon>Oceanobacillus</taxon>
    </lineage>
</organism>
<gene>
    <name evidence="2" type="ORF">NP439_13810</name>
</gene>
<accession>A0ABY5JNU3</accession>
<dbReference type="PANTHER" id="PTHR36974">
    <property type="entry name" value="MEMBRANE PROTEIN-RELATED"/>
    <property type="match status" value="1"/>
</dbReference>
<feature type="transmembrane region" description="Helical" evidence="1">
    <location>
        <begin position="68"/>
        <end position="86"/>
    </location>
</feature>
<dbReference type="Proteomes" id="UP001059773">
    <property type="component" value="Chromosome"/>
</dbReference>
<proteinExistence type="predicted"/>
<dbReference type="PANTHER" id="PTHR36974:SF1">
    <property type="entry name" value="DOXX FAMILY MEMBRANE PROTEIN"/>
    <property type="match status" value="1"/>
</dbReference>
<dbReference type="EMBL" id="CP101914">
    <property type="protein sequence ID" value="UUI01137.1"/>
    <property type="molecule type" value="Genomic_DNA"/>
</dbReference>
<keyword evidence="3" id="KW-1185">Reference proteome</keyword>
<protein>
    <recommendedName>
        <fullName evidence="4">DoxX family membrane protein</fullName>
    </recommendedName>
</protein>
<evidence type="ECO:0000313" key="2">
    <source>
        <dbReference type="EMBL" id="UUI01137.1"/>
    </source>
</evidence>
<feature type="transmembrane region" description="Helical" evidence="1">
    <location>
        <begin position="5"/>
        <end position="21"/>
    </location>
</feature>
<feature type="transmembrane region" description="Helical" evidence="1">
    <location>
        <begin position="130"/>
        <end position="147"/>
    </location>
</feature>
<keyword evidence="1" id="KW-1133">Transmembrane helix</keyword>
<dbReference type="RefSeq" id="WP_256706568.1">
    <property type="nucleotide sequence ID" value="NZ_CP101914.1"/>
</dbReference>
<feature type="transmembrane region" description="Helical" evidence="1">
    <location>
        <begin position="92"/>
        <end position="109"/>
    </location>
</feature>
<reference evidence="2" key="1">
    <citation type="submission" date="2022-07" db="EMBL/GenBank/DDBJ databases">
        <title>FELIX.</title>
        <authorList>
            <person name="Wan K.H."/>
            <person name="Park S."/>
            <person name="Lawrence Q."/>
            <person name="Eichenberger J.P."/>
            <person name="Booth B.W."/>
            <person name="Piaggio A.J."/>
            <person name="Chandler J.C."/>
            <person name="Franklin A.B."/>
            <person name="Celniker S.E."/>
        </authorList>
    </citation>
    <scope>NUCLEOTIDE SEQUENCE</scope>
    <source>
        <strain evidence="2">QA-1986 374</strain>
    </source>
</reference>
<keyword evidence="1" id="KW-0472">Membrane</keyword>
<evidence type="ECO:0008006" key="4">
    <source>
        <dbReference type="Google" id="ProtNLM"/>
    </source>
</evidence>
<sequence>MQTLIIYCFGAFLGVIISWLFKTDNMLLTAAQFSIFISFLYTFMGRLIPAVRESLIQMVPAIFPFPKFIVYATGMIELLIAIGIFFPSTQSIASIAGILICIVLFPANIKAFKQNIHLGTKPPTNIYVRLFVQCLFIASFILIAVFNCCF</sequence>
<name>A0ABY5JNU3_9BACI</name>
<keyword evidence="1" id="KW-0812">Transmembrane</keyword>
<evidence type="ECO:0000256" key="1">
    <source>
        <dbReference type="SAM" id="Phobius"/>
    </source>
</evidence>
<feature type="transmembrane region" description="Helical" evidence="1">
    <location>
        <begin position="27"/>
        <end position="48"/>
    </location>
</feature>